<dbReference type="Proteomes" id="UP000241209">
    <property type="component" value="Unassembled WGS sequence"/>
</dbReference>
<proteinExistence type="predicted"/>
<dbReference type="PANTHER" id="PTHR10434">
    <property type="entry name" value="1-ACYL-SN-GLYCEROL-3-PHOSPHATE ACYLTRANSFERASE"/>
    <property type="match status" value="1"/>
</dbReference>
<dbReference type="EMBL" id="PZFK01000011">
    <property type="protein sequence ID" value="PTI29697.1"/>
    <property type="molecule type" value="Genomic_DNA"/>
</dbReference>
<accession>A0A2T4PTI6</accession>
<dbReference type="GO" id="GO:0003841">
    <property type="term" value="F:1-acylglycerol-3-phosphate O-acyltransferase activity"/>
    <property type="evidence" value="ECO:0007669"/>
    <property type="project" value="TreeGrafter"/>
</dbReference>
<evidence type="ECO:0000313" key="5">
    <source>
        <dbReference type="Proteomes" id="UP000241209"/>
    </source>
</evidence>
<evidence type="ECO:0000259" key="3">
    <source>
        <dbReference type="SMART" id="SM00563"/>
    </source>
</evidence>
<dbReference type="GO" id="GO:0006654">
    <property type="term" value="P:phosphatidic acid biosynthetic process"/>
    <property type="evidence" value="ECO:0007669"/>
    <property type="project" value="TreeGrafter"/>
</dbReference>
<dbReference type="AlphaFoldDB" id="A0A2T4PTI6"/>
<dbReference type="Pfam" id="PF01553">
    <property type="entry name" value="Acyltransferase"/>
    <property type="match status" value="1"/>
</dbReference>
<gene>
    <name evidence="4" type="ORF">BU072_06645</name>
</gene>
<keyword evidence="2 4" id="KW-0012">Acyltransferase</keyword>
<dbReference type="CDD" id="cd07989">
    <property type="entry name" value="LPLAT_AGPAT-like"/>
    <property type="match status" value="1"/>
</dbReference>
<organism evidence="4 5">
    <name type="scientific">Mammaliicoccus vitulinus</name>
    <dbReference type="NCBI Taxonomy" id="71237"/>
    <lineage>
        <taxon>Bacteria</taxon>
        <taxon>Bacillati</taxon>
        <taxon>Bacillota</taxon>
        <taxon>Bacilli</taxon>
        <taxon>Bacillales</taxon>
        <taxon>Staphylococcaceae</taxon>
        <taxon>Mammaliicoccus</taxon>
    </lineage>
</organism>
<feature type="domain" description="Phospholipid/glycerol acyltransferase" evidence="3">
    <location>
        <begin position="33"/>
        <end position="145"/>
    </location>
</feature>
<comment type="caution">
    <text evidence="4">The sequence shown here is derived from an EMBL/GenBank/DDBJ whole genome shotgun (WGS) entry which is preliminary data.</text>
</comment>
<keyword evidence="1 4" id="KW-0808">Transferase</keyword>
<dbReference type="OrthoDB" id="9803035at2"/>
<reference evidence="4 5" key="1">
    <citation type="journal article" date="2016" name="Front. Microbiol.">
        <title>Comprehensive Phylogenetic Analysis of Bovine Non-aureus Staphylococci Species Based on Whole-Genome Sequencing.</title>
        <authorList>
            <person name="Naushad S."/>
            <person name="Barkema H.W."/>
            <person name="Luby C."/>
            <person name="Condas L.A."/>
            <person name="Nobrega D.B."/>
            <person name="Carson D.A."/>
            <person name="De Buck J."/>
        </authorList>
    </citation>
    <scope>NUCLEOTIDE SEQUENCE [LARGE SCALE GENOMIC DNA]</scope>
    <source>
        <strain evidence="4 5">SNUC 2204</strain>
    </source>
</reference>
<dbReference type="SUPFAM" id="SSF69593">
    <property type="entry name" value="Glycerol-3-phosphate (1)-acyltransferase"/>
    <property type="match status" value="1"/>
</dbReference>
<evidence type="ECO:0000313" key="4">
    <source>
        <dbReference type="EMBL" id="PTI29697.1"/>
    </source>
</evidence>
<evidence type="ECO:0000256" key="2">
    <source>
        <dbReference type="ARBA" id="ARBA00023315"/>
    </source>
</evidence>
<dbReference type="GeneID" id="64116689"/>
<sequence length="212" mass="23617">MYKFASTVLHIVFQKFGKQVITINKEKVPDEPYIVTCTHTGYVEVIMLALSLYPTEINYMAKKELFSKDWSNKFFHSVNAFPVDREKPGPSTLKIPVKLLNKGKSVGIFPSGHRAEAGGAPLKRGAATIAVLSNKPIVPAAFEGPSQVKSMFGFRQKSFIKFGDPIDPSTFSSDLKKSEKIAKVMELLEERTNTLQKEVTYIASKAQQKSLK</sequence>
<dbReference type="PANTHER" id="PTHR10434:SF40">
    <property type="entry name" value="1-ACYL-SN-GLYCEROL-3-PHOSPHATE ACYLTRANSFERASE"/>
    <property type="match status" value="1"/>
</dbReference>
<name>A0A2T4PTI6_9STAP</name>
<evidence type="ECO:0000256" key="1">
    <source>
        <dbReference type="ARBA" id="ARBA00022679"/>
    </source>
</evidence>
<protein>
    <submittedName>
        <fullName evidence="4">1-acyl-sn-glycerol-3-phosphate acyltransferase</fullName>
    </submittedName>
</protein>
<dbReference type="STRING" id="1167632.GCA_000286335_01520"/>
<dbReference type="SMART" id="SM00563">
    <property type="entry name" value="PlsC"/>
    <property type="match status" value="1"/>
</dbReference>
<dbReference type="InterPro" id="IPR002123">
    <property type="entry name" value="Plipid/glycerol_acylTrfase"/>
</dbReference>
<dbReference type="RefSeq" id="WP_107556985.1">
    <property type="nucleotide sequence ID" value="NZ_BMDF01000001.1"/>
</dbReference>